<protein>
    <submittedName>
        <fullName evidence="1">Uncharacterized protein</fullName>
    </submittedName>
</protein>
<sequence length="88" mass="9885">MDTLSSDSEPVCDISNVSWSIEIPTHAECGWGEQFRPVHVAELRLQRSIRFGNSMFRDADTTLIAGPTGFCEQSPCEQFVEYVVQMVT</sequence>
<reference evidence="1" key="1">
    <citation type="journal article" date="2014" name="Int. J. Syst. Evol. Microbiol.">
        <title>Complete genome sequence of Corynebacterium casei LMG S-19264T (=DSM 44701T), isolated from a smear-ripened cheese.</title>
        <authorList>
            <consortium name="US DOE Joint Genome Institute (JGI-PGF)"/>
            <person name="Walter F."/>
            <person name="Albersmeier A."/>
            <person name="Kalinowski J."/>
            <person name="Ruckert C."/>
        </authorList>
    </citation>
    <scope>NUCLEOTIDE SEQUENCE</scope>
    <source>
        <strain evidence="1">JCM 16108</strain>
    </source>
</reference>
<evidence type="ECO:0000313" key="2">
    <source>
        <dbReference type="Proteomes" id="UP000614609"/>
    </source>
</evidence>
<name>A0A830G3N0_9EURY</name>
<evidence type="ECO:0000313" key="1">
    <source>
        <dbReference type="EMBL" id="GGM74070.1"/>
    </source>
</evidence>
<gene>
    <name evidence="1" type="ORF">GCM10009017_25080</name>
</gene>
<reference evidence="1" key="2">
    <citation type="submission" date="2020-09" db="EMBL/GenBank/DDBJ databases">
        <authorList>
            <person name="Sun Q."/>
            <person name="Ohkuma M."/>
        </authorList>
    </citation>
    <scope>NUCLEOTIDE SEQUENCE</scope>
    <source>
        <strain evidence="1">JCM 16108</strain>
    </source>
</reference>
<proteinExistence type="predicted"/>
<organism evidence="1 2">
    <name type="scientific">Halarchaeum rubridurum</name>
    <dbReference type="NCBI Taxonomy" id="489911"/>
    <lineage>
        <taxon>Archaea</taxon>
        <taxon>Methanobacteriati</taxon>
        <taxon>Methanobacteriota</taxon>
        <taxon>Stenosarchaea group</taxon>
        <taxon>Halobacteria</taxon>
        <taxon>Halobacteriales</taxon>
        <taxon>Halobacteriaceae</taxon>
    </lineage>
</organism>
<dbReference type="Proteomes" id="UP000614609">
    <property type="component" value="Unassembled WGS sequence"/>
</dbReference>
<keyword evidence="2" id="KW-1185">Reference proteome</keyword>
<accession>A0A830G3N0</accession>
<dbReference type="AlphaFoldDB" id="A0A830G3N0"/>
<comment type="caution">
    <text evidence="1">The sequence shown here is derived from an EMBL/GenBank/DDBJ whole genome shotgun (WGS) entry which is preliminary data.</text>
</comment>
<dbReference type="EMBL" id="BMOO01000006">
    <property type="protein sequence ID" value="GGM74070.1"/>
    <property type="molecule type" value="Genomic_DNA"/>
</dbReference>